<proteinExistence type="inferred from homology"/>
<dbReference type="Pfam" id="PF07690">
    <property type="entry name" value="MFS_1"/>
    <property type="match status" value="1"/>
</dbReference>
<feature type="region of interest" description="Disordered" evidence="3">
    <location>
        <begin position="1"/>
        <end position="52"/>
    </location>
</feature>
<dbReference type="GO" id="GO:0022857">
    <property type="term" value="F:transmembrane transporter activity"/>
    <property type="evidence" value="ECO:0007669"/>
    <property type="project" value="InterPro"/>
</dbReference>
<dbReference type="Gene3D" id="3.40.50.1820">
    <property type="entry name" value="alpha/beta hydrolase"/>
    <property type="match status" value="1"/>
</dbReference>
<evidence type="ECO:0000259" key="5">
    <source>
        <dbReference type="Pfam" id="PF02230"/>
    </source>
</evidence>
<evidence type="ECO:0000256" key="1">
    <source>
        <dbReference type="ARBA" id="ARBA00004141"/>
    </source>
</evidence>
<feature type="transmembrane region" description="Helical" evidence="4">
    <location>
        <begin position="103"/>
        <end position="125"/>
    </location>
</feature>
<comment type="caution">
    <text evidence="6">The sequence shown here is derived from an EMBL/GenBank/DDBJ whole genome shotgun (WGS) entry which is preliminary data.</text>
</comment>
<dbReference type="OrthoDB" id="6509908at2759"/>
<dbReference type="GO" id="GO:0016787">
    <property type="term" value="F:hydrolase activity"/>
    <property type="evidence" value="ECO:0007669"/>
    <property type="project" value="InterPro"/>
</dbReference>
<feature type="compositionally biased region" description="Polar residues" evidence="3">
    <location>
        <begin position="38"/>
        <end position="47"/>
    </location>
</feature>
<feature type="transmembrane region" description="Helical" evidence="4">
    <location>
        <begin position="188"/>
        <end position="209"/>
    </location>
</feature>
<dbReference type="SUPFAM" id="SSF103473">
    <property type="entry name" value="MFS general substrate transporter"/>
    <property type="match status" value="1"/>
</dbReference>
<evidence type="ECO:0000313" key="6">
    <source>
        <dbReference type="EMBL" id="KAG0651908.1"/>
    </source>
</evidence>
<feature type="transmembrane region" description="Helical" evidence="4">
    <location>
        <begin position="330"/>
        <end position="348"/>
    </location>
</feature>
<feature type="transmembrane region" description="Helical" evidence="4">
    <location>
        <begin position="161"/>
        <end position="181"/>
    </location>
</feature>
<dbReference type="AlphaFoldDB" id="A0A9P6VPP5"/>
<dbReference type="InterPro" id="IPR029058">
    <property type="entry name" value="AB_hydrolase_fold"/>
</dbReference>
<keyword evidence="4" id="KW-1133">Transmembrane helix</keyword>
<accession>A0A9P6VPP5</accession>
<feature type="compositionally biased region" description="Basic and acidic residues" evidence="3">
    <location>
        <begin position="1"/>
        <end position="27"/>
    </location>
</feature>
<organism evidence="6 7">
    <name type="scientific">Hyphodiscus hymeniophilus</name>
    <dbReference type="NCBI Taxonomy" id="353542"/>
    <lineage>
        <taxon>Eukaryota</taxon>
        <taxon>Fungi</taxon>
        <taxon>Dikarya</taxon>
        <taxon>Ascomycota</taxon>
        <taxon>Pezizomycotina</taxon>
        <taxon>Leotiomycetes</taxon>
        <taxon>Helotiales</taxon>
        <taxon>Hyphodiscaceae</taxon>
        <taxon>Hyphodiscus</taxon>
    </lineage>
</organism>
<reference evidence="6" key="1">
    <citation type="submission" date="2019-07" db="EMBL/GenBank/DDBJ databases">
        <title>Hyphodiscus hymeniophilus genome sequencing and assembly.</title>
        <authorList>
            <person name="Kramer G."/>
            <person name="Nodwell J."/>
        </authorList>
    </citation>
    <scope>NUCLEOTIDE SEQUENCE</scope>
    <source>
        <strain evidence="6">ATCC 34498</strain>
    </source>
</reference>
<feature type="transmembrane region" description="Helical" evidence="4">
    <location>
        <begin position="354"/>
        <end position="379"/>
    </location>
</feature>
<feature type="transmembrane region" description="Helical" evidence="4">
    <location>
        <begin position="221"/>
        <end position="241"/>
    </location>
</feature>
<dbReference type="EMBL" id="VNKQ01000003">
    <property type="protein sequence ID" value="KAG0651908.1"/>
    <property type="molecule type" value="Genomic_DNA"/>
</dbReference>
<keyword evidence="4" id="KW-0812">Transmembrane</keyword>
<comment type="subcellular location">
    <subcellularLocation>
        <location evidence="1">Membrane</location>
        <topology evidence="1">Multi-pass membrane protein</topology>
    </subcellularLocation>
</comment>
<feature type="transmembrane region" description="Helical" evidence="4">
    <location>
        <begin position="299"/>
        <end position="318"/>
    </location>
</feature>
<protein>
    <submittedName>
        <fullName evidence="6">Aspyridones efflux apdF</fullName>
    </submittedName>
</protein>
<dbReference type="InterPro" id="IPR003140">
    <property type="entry name" value="PLipase/COase/thioEstase"/>
</dbReference>
<dbReference type="InterPro" id="IPR011701">
    <property type="entry name" value="MFS"/>
</dbReference>
<feature type="transmembrane region" description="Helical" evidence="4">
    <location>
        <begin position="262"/>
        <end position="287"/>
    </location>
</feature>
<feature type="domain" description="Phospholipase/carboxylesterase/thioesterase" evidence="5">
    <location>
        <begin position="458"/>
        <end position="626"/>
    </location>
</feature>
<evidence type="ECO:0000313" key="7">
    <source>
        <dbReference type="Proteomes" id="UP000785200"/>
    </source>
</evidence>
<keyword evidence="7" id="KW-1185">Reference proteome</keyword>
<feature type="transmembrane region" description="Helical" evidence="4">
    <location>
        <begin position="62"/>
        <end position="83"/>
    </location>
</feature>
<keyword evidence="4" id="KW-0472">Membrane</keyword>
<dbReference type="PANTHER" id="PTHR11360:SF234">
    <property type="entry name" value="MFS-TYPE TRANSPORTER DBAD-RELATED"/>
    <property type="match status" value="1"/>
</dbReference>
<dbReference type="PANTHER" id="PTHR11360">
    <property type="entry name" value="MONOCARBOXYLATE TRANSPORTER"/>
    <property type="match status" value="1"/>
</dbReference>
<sequence>MDDEKSQDASTNDETRQSGTDVEKLSADTRTPPEAQPPASNTAQPTATPGGIPDVPNGGLQAWLHVLGAAMLFFNTWGILNAFGVFQTYYESGELFTKSSSDISWIGAIQAYMVLTVGCVTGPIYDRGYLRTLLVIGSFGVVFGHMMLSLCHNYWQVLLAQGFVVGIGAGCLFVPSVAILPTYFNTRLGLAVGLAAAGSSLGGVIYPIVLFRLLDRIGFAWSVRVIGFIALGTLLISITVMKMRFKPPKARAIIDWAAFTDVPYMAFVVTSLIGFMGLYTILFYLSYYAESQRITDSSMAFYLVPIFNAASCFGRTLPNALSDKTGPFNLIAPGSGIVGILILCMMAVKSEAAIIIVAILVGFFSGVFIGLPPVCFVMLTKDKTKIGTRIGMGFGMISFGVLAGGPGGGSVLGVNEPLDWRGLWIFGGVSGIVAGLGFAGIAPAYTGVDDDVPSEDATVVAPLSSEHTHTIIFLHGREDFGEDLARYFFDSKASDGRSLAEIFPSVKWVFPTARLRYSAQRDFEFSSSSFADALKEEEIISQWFDVWDIKNPEKKQDLMIPGIQESVEEILKVIKKESEIVPQERIILGGISQGCATAMISFLSSGLSLGGFIGLSSWLPFQSDFADIPL</sequence>
<dbReference type="GO" id="GO:0016020">
    <property type="term" value="C:membrane"/>
    <property type="evidence" value="ECO:0007669"/>
    <property type="project" value="UniProtKB-SubCell"/>
</dbReference>
<feature type="transmembrane region" description="Helical" evidence="4">
    <location>
        <begin position="132"/>
        <end position="155"/>
    </location>
</feature>
<dbReference type="Pfam" id="PF02230">
    <property type="entry name" value="Abhydrolase_2"/>
    <property type="match status" value="1"/>
</dbReference>
<gene>
    <name evidence="6" type="ORF">D0Z07_1485</name>
</gene>
<evidence type="ECO:0000256" key="2">
    <source>
        <dbReference type="ARBA" id="ARBA00006727"/>
    </source>
</evidence>
<dbReference type="Gene3D" id="1.20.1250.20">
    <property type="entry name" value="MFS general substrate transporter like domains"/>
    <property type="match status" value="2"/>
</dbReference>
<dbReference type="SUPFAM" id="SSF53474">
    <property type="entry name" value="alpha/beta-Hydrolases"/>
    <property type="match status" value="1"/>
</dbReference>
<feature type="transmembrane region" description="Helical" evidence="4">
    <location>
        <begin position="423"/>
        <end position="445"/>
    </location>
</feature>
<evidence type="ECO:0000256" key="4">
    <source>
        <dbReference type="SAM" id="Phobius"/>
    </source>
</evidence>
<name>A0A9P6VPP5_9HELO</name>
<evidence type="ECO:0000256" key="3">
    <source>
        <dbReference type="SAM" id="MobiDB-lite"/>
    </source>
</evidence>
<comment type="similarity">
    <text evidence="2">Belongs to the major facilitator superfamily. Monocarboxylate porter (TC 2.A.1.13) family.</text>
</comment>
<dbReference type="InterPro" id="IPR050327">
    <property type="entry name" value="Proton-linked_MCT"/>
</dbReference>
<dbReference type="InterPro" id="IPR036259">
    <property type="entry name" value="MFS_trans_sf"/>
</dbReference>
<feature type="transmembrane region" description="Helical" evidence="4">
    <location>
        <begin position="386"/>
        <end position="403"/>
    </location>
</feature>
<dbReference type="Proteomes" id="UP000785200">
    <property type="component" value="Unassembled WGS sequence"/>
</dbReference>